<sequence length="183" mass="19583">MCPSASLGREHTSTGAFREVDGTSYRSSASDRSHCTDLAAVRGYFLELIRARGCAIERSGRGSGRVRLALGPVGGRRTGWGVGADGMLAGPEPQDLCARWLEESEAVQAAPFSSDSNVQNIRSERACCSECAWCPAKNQRGREGFAIIVYIVPFCSVGILQEKLSVKSLGPFSAIRVRACVPV</sequence>
<dbReference type="AlphaFoldDB" id="A0A084WQP6"/>
<accession>A0A084WQP6</accession>
<keyword evidence="3" id="KW-1185">Reference proteome</keyword>
<dbReference type="Proteomes" id="UP000030765">
    <property type="component" value="Unassembled WGS sequence"/>
</dbReference>
<evidence type="ECO:0000313" key="2">
    <source>
        <dbReference type="EnsemblMetazoa" id="ASIC020790-PA"/>
    </source>
</evidence>
<gene>
    <name evidence="1" type="ORF">ZHAS_00020790</name>
</gene>
<reference evidence="1 3" key="1">
    <citation type="journal article" date="2014" name="BMC Genomics">
        <title>Genome sequence of Anopheles sinensis provides insight into genetics basis of mosquito competence for malaria parasites.</title>
        <authorList>
            <person name="Zhou D."/>
            <person name="Zhang D."/>
            <person name="Ding G."/>
            <person name="Shi L."/>
            <person name="Hou Q."/>
            <person name="Ye Y."/>
            <person name="Xu Y."/>
            <person name="Zhou H."/>
            <person name="Xiong C."/>
            <person name="Li S."/>
            <person name="Yu J."/>
            <person name="Hong S."/>
            <person name="Yu X."/>
            <person name="Zou P."/>
            <person name="Chen C."/>
            <person name="Chang X."/>
            <person name="Wang W."/>
            <person name="Lv Y."/>
            <person name="Sun Y."/>
            <person name="Ma L."/>
            <person name="Shen B."/>
            <person name="Zhu C."/>
        </authorList>
    </citation>
    <scope>NUCLEOTIDE SEQUENCE [LARGE SCALE GENOMIC DNA]</scope>
</reference>
<dbReference type="VEuPathDB" id="VectorBase:ASIC020790"/>
<organism evidence="1">
    <name type="scientific">Anopheles sinensis</name>
    <name type="common">Mosquito</name>
    <dbReference type="NCBI Taxonomy" id="74873"/>
    <lineage>
        <taxon>Eukaryota</taxon>
        <taxon>Metazoa</taxon>
        <taxon>Ecdysozoa</taxon>
        <taxon>Arthropoda</taxon>
        <taxon>Hexapoda</taxon>
        <taxon>Insecta</taxon>
        <taxon>Pterygota</taxon>
        <taxon>Neoptera</taxon>
        <taxon>Endopterygota</taxon>
        <taxon>Diptera</taxon>
        <taxon>Nematocera</taxon>
        <taxon>Culicoidea</taxon>
        <taxon>Culicidae</taxon>
        <taxon>Anophelinae</taxon>
        <taxon>Anopheles</taxon>
    </lineage>
</organism>
<reference evidence="2" key="2">
    <citation type="submission" date="2020-05" db="UniProtKB">
        <authorList>
            <consortium name="EnsemblMetazoa"/>
        </authorList>
    </citation>
    <scope>IDENTIFICATION</scope>
</reference>
<proteinExistence type="predicted"/>
<evidence type="ECO:0000313" key="3">
    <source>
        <dbReference type="Proteomes" id="UP000030765"/>
    </source>
</evidence>
<protein>
    <submittedName>
        <fullName evidence="1 2">UDP-galactose-4-epimerase</fullName>
    </submittedName>
</protein>
<dbReference type="EnsemblMetazoa" id="ASIC020790-RA">
    <property type="protein sequence ID" value="ASIC020790-PA"/>
    <property type="gene ID" value="ASIC020790"/>
</dbReference>
<name>A0A084WQP6_ANOSI</name>
<dbReference type="EMBL" id="ATLV01025642">
    <property type="status" value="NOT_ANNOTATED_CDS"/>
    <property type="molecule type" value="Genomic_DNA"/>
</dbReference>
<evidence type="ECO:0000313" key="1">
    <source>
        <dbReference type="EMBL" id="KFB52540.1"/>
    </source>
</evidence>
<dbReference type="EMBL" id="KE525396">
    <property type="protein sequence ID" value="KFB52540.1"/>
    <property type="molecule type" value="Genomic_DNA"/>
</dbReference>